<evidence type="ECO:0000313" key="1">
    <source>
        <dbReference type="EMBL" id="MER6909840.1"/>
    </source>
</evidence>
<dbReference type="Pfam" id="PF19746">
    <property type="entry name" value="DUF6233"/>
    <property type="match status" value="1"/>
</dbReference>
<dbReference type="Proteomes" id="UP001490330">
    <property type="component" value="Unassembled WGS sequence"/>
</dbReference>
<comment type="caution">
    <text evidence="1">The sequence shown here is derived from an EMBL/GenBank/DDBJ whole genome shotgun (WGS) entry which is preliminary data.</text>
</comment>
<accession>A0ABV1VTL5</accession>
<sequence>MRDRPAPPDWLLELVLKRDSSPVQVHAGGCWNAGKRSRGTSRDEARRALVEEVEPCRACRPDSDLGLLDLGSAPSRGGHSCWVAARPD</sequence>
<gene>
    <name evidence="1" type="ORF">ABT322_40360</name>
</gene>
<evidence type="ECO:0000313" key="2">
    <source>
        <dbReference type="Proteomes" id="UP001490330"/>
    </source>
</evidence>
<dbReference type="RefSeq" id="WP_350815343.1">
    <property type="nucleotide sequence ID" value="NZ_JBEPCV010000082.1"/>
</dbReference>
<dbReference type="EMBL" id="JBEPCV010000082">
    <property type="protein sequence ID" value="MER6909840.1"/>
    <property type="molecule type" value="Genomic_DNA"/>
</dbReference>
<dbReference type="InterPro" id="IPR046200">
    <property type="entry name" value="DUF6233"/>
</dbReference>
<protein>
    <submittedName>
        <fullName evidence="1">DUF6233 domain-containing protein</fullName>
    </submittedName>
</protein>
<reference evidence="1 2" key="1">
    <citation type="submission" date="2024-06" db="EMBL/GenBank/DDBJ databases">
        <title>The Natural Products Discovery Center: Release of the First 8490 Sequenced Strains for Exploring Actinobacteria Biosynthetic Diversity.</title>
        <authorList>
            <person name="Kalkreuter E."/>
            <person name="Kautsar S.A."/>
            <person name="Yang D."/>
            <person name="Bader C.D."/>
            <person name="Teijaro C.N."/>
            <person name="Fluegel L."/>
            <person name="Davis C.M."/>
            <person name="Simpson J.R."/>
            <person name="Lauterbach L."/>
            <person name="Steele A.D."/>
            <person name="Gui C."/>
            <person name="Meng S."/>
            <person name="Li G."/>
            <person name="Viehrig K."/>
            <person name="Ye F."/>
            <person name="Su P."/>
            <person name="Kiefer A.F."/>
            <person name="Nichols A."/>
            <person name="Cepeda A.J."/>
            <person name="Yan W."/>
            <person name="Fan B."/>
            <person name="Jiang Y."/>
            <person name="Adhikari A."/>
            <person name="Zheng C.-J."/>
            <person name="Schuster L."/>
            <person name="Cowan T.M."/>
            <person name="Smanski M.J."/>
            <person name="Chevrette M.G."/>
            <person name="De Carvalho L.P.S."/>
            <person name="Shen B."/>
        </authorList>
    </citation>
    <scope>NUCLEOTIDE SEQUENCE [LARGE SCALE GENOMIC DNA]</scope>
    <source>
        <strain evidence="1 2">NPDC000632</strain>
    </source>
</reference>
<proteinExistence type="predicted"/>
<organism evidence="1 2">
    <name type="scientific">Streptomyces flaveolus</name>
    <dbReference type="NCBI Taxonomy" id="67297"/>
    <lineage>
        <taxon>Bacteria</taxon>
        <taxon>Bacillati</taxon>
        <taxon>Actinomycetota</taxon>
        <taxon>Actinomycetes</taxon>
        <taxon>Kitasatosporales</taxon>
        <taxon>Streptomycetaceae</taxon>
        <taxon>Streptomyces</taxon>
    </lineage>
</organism>
<name>A0ABV1VTL5_9ACTN</name>
<keyword evidence="2" id="KW-1185">Reference proteome</keyword>